<evidence type="ECO:0000313" key="2">
    <source>
        <dbReference type="Proteomes" id="UP000887159"/>
    </source>
</evidence>
<dbReference type="EMBL" id="BMAU01021239">
    <property type="protein sequence ID" value="GFY03620.1"/>
    <property type="molecule type" value="Genomic_DNA"/>
</dbReference>
<dbReference type="AlphaFoldDB" id="A0A8X6VEZ7"/>
<comment type="caution">
    <text evidence="1">The sequence shown here is derived from an EMBL/GenBank/DDBJ whole genome shotgun (WGS) entry which is preliminary data.</text>
</comment>
<evidence type="ECO:0000313" key="1">
    <source>
        <dbReference type="EMBL" id="GFY03620.1"/>
    </source>
</evidence>
<accession>A0A8X6VEZ7</accession>
<reference evidence="1" key="1">
    <citation type="submission" date="2020-08" db="EMBL/GenBank/DDBJ databases">
        <title>Multicomponent nature underlies the extraordinary mechanical properties of spider dragline silk.</title>
        <authorList>
            <person name="Kono N."/>
            <person name="Nakamura H."/>
            <person name="Mori M."/>
            <person name="Yoshida Y."/>
            <person name="Ohtoshi R."/>
            <person name="Malay A.D."/>
            <person name="Moran D.A.P."/>
            <person name="Tomita M."/>
            <person name="Numata K."/>
            <person name="Arakawa K."/>
        </authorList>
    </citation>
    <scope>NUCLEOTIDE SEQUENCE</scope>
</reference>
<name>A0A8X6VEZ7_TRICX</name>
<proteinExistence type="predicted"/>
<organism evidence="1 2">
    <name type="scientific">Trichonephila clavipes</name>
    <name type="common">Golden silk orbweaver</name>
    <name type="synonym">Nephila clavipes</name>
    <dbReference type="NCBI Taxonomy" id="2585209"/>
    <lineage>
        <taxon>Eukaryota</taxon>
        <taxon>Metazoa</taxon>
        <taxon>Ecdysozoa</taxon>
        <taxon>Arthropoda</taxon>
        <taxon>Chelicerata</taxon>
        <taxon>Arachnida</taxon>
        <taxon>Araneae</taxon>
        <taxon>Araneomorphae</taxon>
        <taxon>Entelegynae</taxon>
        <taxon>Araneoidea</taxon>
        <taxon>Nephilidae</taxon>
        <taxon>Trichonephila</taxon>
    </lineage>
</organism>
<keyword evidence="2" id="KW-1185">Reference proteome</keyword>
<dbReference type="Proteomes" id="UP000887159">
    <property type="component" value="Unassembled WGS sequence"/>
</dbReference>
<protein>
    <submittedName>
        <fullName evidence="1">Uncharacterized protein</fullName>
    </submittedName>
</protein>
<gene>
    <name evidence="1" type="ORF">TNCV_3092461</name>
</gene>
<sequence>MLKRVRTRVIQKEEAGEPLTPITDEIIQQSRELSTVDREATTDEVAFPLNCAEGNFERSSICPRHCHLGCVSKVSSRPFENLPGMLTEACNLQNQMHSLMWNLYRKTL</sequence>